<reference evidence="1 2" key="1">
    <citation type="journal article" date="2015" name="Genom Data">
        <title>Draft genome sequence of a multidrug-resistant Chryseobacterium indologenes isolate from Malaysia.</title>
        <authorList>
            <person name="Yu C.Y."/>
            <person name="Ang G.Y."/>
            <person name="Cheng H.J."/>
            <person name="Cheong Y.M."/>
            <person name="Yin W.F."/>
            <person name="Chan K.G."/>
        </authorList>
    </citation>
    <scope>NUCLEOTIDE SEQUENCE [LARGE SCALE GENOMIC DNA]</scope>
    <source>
        <strain evidence="1 2">CI_885</strain>
    </source>
</reference>
<accession>A0A0N0ZT14</accession>
<evidence type="ECO:0000313" key="2">
    <source>
        <dbReference type="Proteomes" id="UP000037953"/>
    </source>
</evidence>
<reference evidence="2" key="2">
    <citation type="submission" date="2015-09" db="EMBL/GenBank/DDBJ databases">
        <title>Draft genome sequence of a multidrug-resistant Chryseobacterium indologenes isolate from Malaysia.</title>
        <authorList>
            <person name="Yu C.Y."/>
            <person name="Ang G.Y."/>
            <person name="Chan K.-G."/>
        </authorList>
    </citation>
    <scope>NUCLEOTIDE SEQUENCE [LARGE SCALE GENOMIC DNA]</scope>
    <source>
        <strain evidence="2">CI_885</strain>
    </source>
</reference>
<dbReference type="PATRIC" id="fig|253.9.peg.1708"/>
<comment type="caution">
    <text evidence="1">The sequence shown here is derived from an EMBL/GenBank/DDBJ whole genome shotgun (WGS) entry which is preliminary data.</text>
</comment>
<evidence type="ECO:0008006" key="3">
    <source>
        <dbReference type="Google" id="ProtNLM"/>
    </source>
</evidence>
<dbReference type="Proteomes" id="UP000037953">
    <property type="component" value="Unassembled WGS sequence"/>
</dbReference>
<dbReference type="AlphaFoldDB" id="A0A0N0ZT14"/>
<protein>
    <recommendedName>
        <fullName evidence="3">Phage tail protein</fullName>
    </recommendedName>
</protein>
<dbReference type="EMBL" id="LJOD01000015">
    <property type="protein sequence ID" value="KPE49766.1"/>
    <property type="molecule type" value="Genomic_DNA"/>
</dbReference>
<proteinExistence type="predicted"/>
<dbReference type="OrthoDB" id="1254184at2"/>
<organism evidence="1 2">
    <name type="scientific">Chryseobacterium indologenes</name>
    <name type="common">Flavobacterium indologenes</name>
    <dbReference type="NCBI Taxonomy" id="253"/>
    <lineage>
        <taxon>Bacteria</taxon>
        <taxon>Pseudomonadati</taxon>
        <taxon>Bacteroidota</taxon>
        <taxon>Flavobacteriia</taxon>
        <taxon>Flavobacteriales</taxon>
        <taxon>Weeksellaceae</taxon>
        <taxon>Chryseobacterium group</taxon>
        <taxon>Chryseobacterium</taxon>
    </lineage>
</organism>
<gene>
    <name evidence="1" type="ORF">AOB46_18760</name>
</gene>
<dbReference type="RefSeq" id="WP_062702224.1">
    <property type="nucleotide sequence ID" value="NZ_LJOD01000015.1"/>
</dbReference>
<evidence type="ECO:0000313" key="1">
    <source>
        <dbReference type="EMBL" id="KPE49766.1"/>
    </source>
</evidence>
<sequence>MAGNQTLLGSNELLFIYGPIKNAEGTTVAANYFPIGCLTTNDLNETVELNDGTKTKCNLSPDKTYNGYNYQINFEAVAMEADGLKASHDAVSTIMMDAYKNNKHIFWKIETTLADDTKETKFGKGFLSNLSRTAPVEGEITFSGTIDGSGEISNTDLHV</sequence>
<name>A0A0N0ZT14_CHRID</name>